<organism evidence="1 2">
    <name type="scientific">Plebeiibacterium sediminum</name>
    <dbReference type="NCBI Taxonomy" id="2992112"/>
    <lineage>
        <taxon>Bacteria</taxon>
        <taxon>Pseudomonadati</taxon>
        <taxon>Bacteroidota</taxon>
        <taxon>Bacteroidia</taxon>
        <taxon>Marinilabiliales</taxon>
        <taxon>Marinilabiliaceae</taxon>
        <taxon>Plebeiibacterium</taxon>
    </lineage>
</organism>
<proteinExistence type="predicted"/>
<gene>
    <name evidence="1" type="ORF">OM075_05405</name>
</gene>
<protein>
    <submittedName>
        <fullName evidence="1">Uncharacterized protein</fullName>
    </submittedName>
</protein>
<dbReference type="RefSeq" id="WP_301189463.1">
    <property type="nucleotide sequence ID" value="NZ_JAPDPJ010000007.1"/>
</dbReference>
<sequence length="135" mass="15755">MIAIKKDFSKDLYEIYFEQRTSREEFCEFCNFIRNNKSISRILNLVFIAPNGVKNVEYSNITGVLNDIRDATTHYDKVNLAVTVCRHRESLLCSVFKKLISDSKIQCEHFACLKDAIRWIRRCNNNNSTTHKNVG</sequence>
<keyword evidence="2" id="KW-1185">Reference proteome</keyword>
<accession>A0AAE3M305</accession>
<dbReference type="AlphaFoldDB" id="A0AAE3M305"/>
<comment type="caution">
    <text evidence="1">The sequence shown here is derived from an EMBL/GenBank/DDBJ whole genome shotgun (WGS) entry which is preliminary data.</text>
</comment>
<name>A0AAE3M305_9BACT</name>
<evidence type="ECO:0000313" key="2">
    <source>
        <dbReference type="Proteomes" id="UP001209229"/>
    </source>
</evidence>
<dbReference type="Proteomes" id="UP001209229">
    <property type="component" value="Unassembled WGS sequence"/>
</dbReference>
<reference evidence="1" key="1">
    <citation type="submission" date="2022-10" db="EMBL/GenBank/DDBJ databases">
        <authorList>
            <person name="Yu W.X."/>
        </authorList>
    </citation>
    <scope>NUCLEOTIDE SEQUENCE</scope>
    <source>
        <strain evidence="1">AAT</strain>
    </source>
</reference>
<dbReference type="EMBL" id="JAPDPJ010000007">
    <property type="protein sequence ID" value="MCW3785892.1"/>
    <property type="molecule type" value="Genomic_DNA"/>
</dbReference>
<evidence type="ECO:0000313" key="1">
    <source>
        <dbReference type="EMBL" id="MCW3785892.1"/>
    </source>
</evidence>